<dbReference type="InterPro" id="IPR000217">
    <property type="entry name" value="Tubulin"/>
</dbReference>
<accession>A0A2P6V2F3</accession>
<keyword evidence="11" id="KW-0175">Coiled coil</keyword>
<feature type="transmembrane region" description="Helical" evidence="13">
    <location>
        <begin position="688"/>
        <end position="707"/>
    </location>
</feature>
<organism evidence="15 16">
    <name type="scientific">Micractinium conductrix</name>
    <dbReference type="NCBI Taxonomy" id="554055"/>
    <lineage>
        <taxon>Eukaryota</taxon>
        <taxon>Viridiplantae</taxon>
        <taxon>Chlorophyta</taxon>
        <taxon>core chlorophytes</taxon>
        <taxon>Trebouxiophyceae</taxon>
        <taxon>Chlorellales</taxon>
        <taxon>Chlorellaceae</taxon>
        <taxon>Chlorella clade</taxon>
        <taxon>Micractinium</taxon>
    </lineage>
</organism>
<dbReference type="InterPro" id="IPR023123">
    <property type="entry name" value="Tubulin_C"/>
</dbReference>
<dbReference type="InterPro" id="IPR027815">
    <property type="entry name" value="CSC1/OSCA1-like_cyt"/>
</dbReference>
<dbReference type="PANTHER" id="PTHR13018:SF5">
    <property type="entry name" value="RE44586P"/>
    <property type="match status" value="1"/>
</dbReference>
<dbReference type="InterPro" id="IPR036525">
    <property type="entry name" value="Tubulin/FtsZ_GTPase_sf"/>
</dbReference>
<evidence type="ECO:0000256" key="5">
    <source>
        <dbReference type="ARBA" id="ARBA00022692"/>
    </source>
</evidence>
<dbReference type="InterPro" id="IPR008280">
    <property type="entry name" value="Tub_FtsZ_C"/>
</dbReference>
<keyword evidence="6" id="KW-0493">Microtubule</keyword>
<comment type="caution">
    <text evidence="15">The sequence shown here is derived from an EMBL/GenBank/DDBJ whole genome shotgun (WGS) entry which is preliminary data.</text>
</comment>
<keyword evidence="5 13" id="KW-0812">Transmembrane</keyword>
<keyword evidence="8 13" id="KW-1133">Transmembrane helix</keyword>
<dbReference type="SUPFAM" id="SSF55307">
    <property type="entry name" value="Tubulin C-terminal domain-like"/>
    <property type="match status" value="1"/>
</dbReference>
<evidence type="ECO:0000259" key="14">
    <source>
        <dbReference type="SMART" id="SM00864"/>
    </source>
</evidence>
<reference evidence="15 16" key="1">
    <citation type="journal article" date="2018" name="Plant J.">
        <title>Genome sequences of Chlorella sorokiniana UTEX 1602 and Micractinium conductrix SAG 241.80: implications to maltose excretion by a green alga.</title>
        <authorList>
            <person name="Arriola M.B."/>
            <person name="Velmurugan N."/>
            <person name="Zhang Y."/>
            <person name="Plunkett M.H."/>
            <person name="Hondzo H."/>
            <person name="Barney B.M."/>
        </authorList>
    </citation>
    <scope>NUCLEOTIDE SEQUENCE [LARGE SCALE GENOMIC DNA]</scope>
    <source>
        <strain evidence="15 16">SAG 241.80</strain>
    </source>
</reference>
<feature type="coiled-coil region" evidence="11">
    <location>
        <begin position="1087"/>
        <end position="1114"/>
    </location>
</feature>
<dbReference type="Pfam" id="PF13967">
    <property type="entry name" value="RSN1_TM"/>
    <property type="match status" value="1"/>
</dbReference>
<dbReference type="GO" id="GO:0005525">
    <property type="term" value="F:GTP binding"/>
    <property type="evidence" value="ECO:0007669"/>
    <property type="project" value="UniProtKB-KW"/>
</dbReference>
<feature type="region of interest" description="Disordered" evidence="12">
    <location>
        <begin position="52"/>
        <end position="73"/>
    </location>
</feature>
<dbReference type="Pfam" id="PF00091">
    <property type="entry name" value="Tubulin"/>
    <property type="match status" value="1"/>
</dbReference>
<evidence type="ECO:0000256" key="4">
    <source>
        <dbReference type="ARBA" id="ARBA00022448"/>
    </source>
</evidence>
<dbReference type="GO" id="GO:0007017">
    <property type="term" value="P:microtubule-based process"/>
    <property type="evidence" value="ECO:0007669"/>
    <property type="project" value="InterPro"/>
</dbReference>
<comment type="subcellular location">
    <subcellularLocation>
        <location evidence="1">Membrane</location>
        <topology evidence="1">Multi-pass membrane protein</topology>
    </subcellularLocation>
</comment>
<dbReference type="SUPFAM" id="SSF52490">
    <property type="entry name" value="Tubulin nucleotide-binding domain-like"/>
    <property type="match status" value="1"/>
</dbReference>
<dbReference type="InterPro" id="IPR032880">
    <property type="entry name" value="CSC1/OSCA1-like_N"/>
</dbReference>
<feature type="compositionally biased region" description="Low complexity" evidence="12">
    <location>
        <begin position="255"/>
        <end position="267"/>
    </location>
</feature>
<name>A0A2P6V2F3_9CHLO</name>
<comment type="similarity">
    <text evidence="2">Belongs to the CSC1 (TC 1.A.17) family.</text>
</comment>
<feature type="region of interest" description="Disordered" evidence="12">
    <location>
        <begin position="247"/>
        <end position="270"/>
    </location>
</feature>
<dbReference type="InterPro" id="IPR003864">
    <property type="entry name" value="CSC1/OSCA1-like_7TM"/>
</dbReference>
<feature type="compositionally biased region" description="Low complexity" evidence="12">
    <location>
        <begin position="510"/>
        <end position="529"/>
    </location>
</feature>
<protein>
    <submittedName>
        <fullName evidence="15">Epsilon tubulin</fullName>
    </submittedName>
</protein>
<dbReference type="Pfam" id="PF02714">
    <property type="entry name" value="RSN1_7TM"/>
    <property type="match status" value="1"/>
</dbReference>
<evidence type="ECO:0000256" key="1">
    <source>
        <dbReference type="ARBA" id="ARBA00004141"/>
    </source>
</evidence>
<evidence type="ECO:0000256" key="11">
    <source>
        <dbReference type="SAM" id="Coils"/>
    </source>
</evidence>
<dbReference type="PROSITE" id="PS00227">
    <property type="entry name" value="TUBULIN"/>
    <property type="match status" value="1"/>
</dbReference>
<dbReference type="EMBL" id="LHPF02000039">
    <property type="protein sequence ID" value="PSC68278.1"/>
    <property type="molecule type" value="Genomic_DNA"/>
</dbReference>
<proteinExistence type="inferred from homology"/>
<feature type="compositionally biased region" description="Low complexity" evidence="12">
    <location>
        <begin position="61"/>
        <end position="73"/>
    </location>
</feature>
<dbReference type="PRINTS" id="PR01161">
    <property type="entry name" value="TUBULIN"/>
</dbReference>
<dbReference type="PRINTS" id="PR01519">
    <property type="entry name" value="EPSLNTUBULIN"/>
</dbReference>
<dbReference type="Pfam" id="PF03953">
    <property type="entry name" value="Tubulin_C"/>
    <property type="match status" value="1"/>
</dbReference>
<keyword evidence="10 13" id="KW-0472">Membrane</keyword>
<dbReference type="InterPro" id="IPR003008">
    <property type="entry name" value="Tubulin_FtsZ_GTPase"/>
</dbReference>
<feature type="region of interest" description="Disordered" evidence="12">
    <location>
        <begin position="913"/>
        <end position="965"/>
    </location>
</feature>
<evidence type="ECO:0000256" key="10">
    <source>
        <dbReference type="ARBA" id="ARBA00023136"/>
    </source>
</evidence>
<dbReference type="GO" id="GO:0005227">
    <property type="term" value="F:calcium-activated cation channel activity"/>
    <property type="evidence" value="ECO:0007669"/>
    <property type="project" value="InterPro"/>
</dbReference>
<feature type="transmembrane region" description="Helical" evidence="13">
    <location>
        <begin position="1239"/>
        <end position="1260"/>
    </location>
</feature>
<keyword evidence="7" id="KW-0547">Nucleotide-binding</keyword>
<feature type="transmembrane region" description="Helical" evidence="13">
    <location>
        <begin position="1441"/>
        <end position="1461"/>
    </location>
</feature>
<evidence type="ECO:0000256" key="12">
    <source>
        <dbReference type="SAM" id="MobiDB-lite"/>
    </source>
</evidence>
<keyword evidence="4" id="KW-0813">Transport</keyword>
<comment type="similarity">
    <text evidence="3">Belongs to the tubulin family.</text>
</comment>
<feature type="domain" description="Tubulin/FtsZ GTPase" evidence="14">
    <location>
        <begin position="77"/>
        <end position="294"/>
    </location>
</feature>
<dbReference type="STRING" id="554055.A0A2P6V2F3"/>
<feature type="transmembrane region" description="Helical" evidence="13">
    <location>
        <begin position="1177"/>
        <end position="1199"/>
    </location>
</feature>
<dbReference type="InterPro" id="IPR018316">
    <property type="entry name" value="Tubulin/FtsZ_2-layer-sand-dom"/>
</dbReference>
<evidence type="ECO:0000313" key="16">
    <source>
        <dbReference type="Proteomes" id="UP000239649"/>
    </source>
</evidence>
<evidence type="ECO:0000256" key="2">
    <source>
        <dbReference type="ARBA" id="ARBA00007779"/>
    </source>
</evidence>
<dbReference type="InterPro" id="IPR017975">
    <property type="entry name" value="Tubulin_CS"/>
</dbReference>
<dbReference type="InterPro" id="IPR045122">
    <property type="entry name" value="Csc1-like"/>
</dbReference>
<dbReference type="Pfam" id="PF14703">
    <property type="entry name" value="PHM7_cyt"/>
    <property type="match status" value="1"/>
</dbReference>
<dbReference type="Proteomes" id="UP000239649">
    <property type="component" value="Unassembled WGS sequence"/>
</dbReference>
<keyword evidence="16" id="KW-1185">Reference proteome</keyword>
<feature type="region of interest" description="Disordered" evidence="12">
    <location>
        <begin position="507"/>
        <end position="542"/>
    </location>
</feature>
<sequence>MPRELVTVSVGQCGNQIAQRFWQQAVVEHAVGSDGLFDDGLSSFFRNLDGSGAEVAPPKPGRGAASAGGPPSRAASLAPIVDLRARAVLVDSEEGVVGSIKRGPLRDLFAGAGQVATPAVSGAGNNWAHGCLTYGPAYREELSQAFRAQAEACDSLQGFLLTHSLGGGTGSGLGSHILQQLEDEYPAAQRFAVSVFPSADDDVVTSPYNALLSLQRLAEHADAVLPLENAALLAVCASLEGRRGGGGGGGGGGAAAAARPGGAAQRGAGSGWEGPNALAASVLLDLTASARFEGPLNMDFNEICTNLVPYPRGLHFILPAMAPLPPTRISLAGGGAAARAPAAAGAAAGPAPTRAIEQAFMEVLQPNRQLMEVQLKQHTCLACGLVARGAVSASDLPRNVERLRSHIKLPPWNADAFKTALCSRPPVGQPFSLLCLANSCGVAGTFEAMAGRFHRLYSRRLYVHHYEEHGLERGDFESAADMAAWLAGSYRQLGDPSQQPDLARLRPRDAMASSCGSSSSTPRRGPAAAMSDPGASPVPSGPETVTSAEVITSIFFSLVGGLLFMAAWAYFRGPLRSIYEKRVQLPDVRARPPPLRLAGVLHRCAGFLVPVFVLSDGELMQTAGLDALVLTRFLVLGVHVFVPVAALCCAVLIPLCMTGTAVENAQYIGTASIMRYTLSNVEQGSTKLWASFALSYCVLAWVGYCLYQHYKSYALFRLLHLRTTLPAGGAPRMEVVGMQPGGWRQALDATLKLLSPLYMLRCDAAYVRHALEQLHEAEAAGAPGGGASAACSQQGDLGEEEAVLFKGGGEAAAGSDAAAATTQAKAHSSTAVLPWWLPPEQVPAEFTAVWGSTGIIAGKTCPTLRKRVLASNAAGRPVWVSAESYAVLLTSAGPPPSRSLWALLRAPAPLTPTGVLIDSPKQRDAQQPKPGIVAEEQQQAEQGPSLPQQAPPLPQHSGPAPAGGSARMELVAAGGEHAGRGAEEVAAQLTQALQDLFPGSFTHLVRVHNHRAVDRLLVQHDAAATQRDRLAGAAAQARREAGSAGLGDAGAAAAAAAAPGSADGGAAAGSAGGGTAPKAAARAAARQAAAEAALSLQQARVEQLEEEIEAARQAALRQPLGTAFIALFSDQTAAAMAALVQASLVPTAHFNVRPCPGPDNLNWAALWTSFTAKGVRALAVLPFLTAVILFPIGVLTGVLSNLNTAVCGGTPETNSLYWPWYCEQDSFGARLVKSLLQGMLPSIISMIFDTYVLPMAFFFASQAELRHLSLSDLDRRMLSLFYAFNVFNTFLGSVLGGSVFQQIGNMLEEPGYWLSMLGTSLPTASTYFLNYILIHALCTNCFRFVWPHEGTVLFVLFRWLGLFRPKCGRDHAMIRTAPSYRGARHYGSFLLIFIMALSYAVVAPLVLPAAAGFFVTAWITWRYCAIYFYERSYESGGHMFERLFTLMVWTMSCFSTFTALVLAAKTAYTPAVILLVTQQFGLWIYHRKVSLSVGHYARTLPLAATLGMPRVSVDPATFLPPPLRKQAVGWYPEFGKVWEKYGISRYSL</sequence>
<keyword evidence="9" id="KW-0342">GTP-binding</keyword>
<feature type="transmembrane region" description="Helical" evidence="13">
    <location>
        <begin position="1383"/>
        <end position="1403"/>
    </location>
</feature>
<feature type="transmembrane region" description="Helical" evidence="13">
    <location>
        <begin position="629"/>
        <end position="653"/>
    </location>
</feature>
<feature type="transmembrane region" description="Helical" evidence="13">
    <location>
        <begin position="1312"/>
        <end position="1334"/>
    </location>
</feature>
<dbReference type="GO" id="GO:0005874">
    <property type="term" value="C:microtubule"/>
    <property type="evidence" value="ECO:0007669"/>
    <property type="project" value="UniProtKB-KW"/>
</dbReference>
<dbReference type="InterPro" id="IPR004057">
    <property type="entry name" value="Epsilon_tubulin"/>
</dbReference>
<dbReference type="SMART" id="SM00864">
    <property type="entry name" value="Tubulin"/>
    <property type="match status" value="1"/>
</dbReference>
<evidence type="ECO:0000256" key="13">
    <source>
        <dbReference type="SAM" id="Phobius"/>
    </source>
</evidence>
<evidence type="ECO:0000256" key="9">
    <source>
        <dbReference type="ARBA" id="ARBA00023134"/>
    </source>
</evidence>
<dbReference type="OrthoDB" id="1689567at2759"/>
<dbReference type="GO" id="GO:0005886">
    <property type="term" value="C:plasma membrane"/>
    <property type="evidence" value="ECO:0007669"/>
    <property type="project" value="TreeGrafter"/>
</dbReference>
<evidence type="ECO:0000256" key="3">
    <source>
        <dbReference type="ARBA" id="ARBA00009636"/>
    </source>
</evidence>
<dbReference type="Gene3D" id="3.40.50.1440">
    <property type="entry name" value="Tubulin/FtsZ, GTPase domain"/>
    <property type="match status" value="1"/>
</dbReference>
<gene>
    <name evidence="15" type="ORF">C2E20_8099</name>
</gene>
<evidence type="ECO:0000256" key="8">
    <source>
        <dbReference type="ARBA" id="ARBA00022989"/>
    </source>
</evidence>
<feature type="transmembrane region" description="Helical" evidence="13">
    <location>
        <begin position="550"/>
        <end position="571"/>
    </location>
</feature>
<dbReference type="Gene3D" id="1.10.287.600">
    <property type="entry name" value="Helix hairpin bin"/>
    <property type="match status" value="1"/>
</dbReference>
<evidence type="ECO:0000256" key="7">
    <source>
        <dbReference type="ARBA" id="ARBA00022741"/>
    </source>
</evidence>
<evidence type="ECO:0000256" key="6">
    <source>
        <dbReference type="ARBA" id="ARBA00022701"/>
    </source>
</evidence>
<evidence type="ECO:0000313" key="15">
    <source>
        <dbReference type="EMBL" id="PSC68278.1"/>
    </source>
</evidence>
<feature type="transmembrane region" description="Helical" evidence="13">
    <location>
        <begin position="1280"/>
        <end position="1300"/>
    </location>
</feature>
<dbReference type="PANTHER" id="PTHR13018">
    <property type="entry name" value="PROBABLE MEMBRANE PROTEIN DUF221-RELATED"/>
    <property type="match status" value="1"/>
</dbReference>